<comment type="caution">
    <text evidence="1">The sequence shown here is derived from an EMBL/GenBank/DDBJ whole genome shotgun (WGS) entry which is preliminary data.</text>
</comment>
<dbReference type="AlphaFoldDB" id="A0A949NB15"/>
<gene>
    <name evidence="1" type="ORF">KTH89_11090</name>
</gene>
<protein>
    <submittedName>
        <fullName evidence="1">Uncharacterized protein</fullName>
    </submittedName>
</protein>
<dbReference type="RefSeq" id="WP_238721719.1">
    <property type="nucleotide sequence ID" value="NZ_JAHQCW010000016.1"/>
</dbReference>
<accession>A0A949NB15</accession>
<reference evidence="1" key="1">
    <citation type="submission" date="2021-06" db="EMBL/GenBank/DDBJ databases">
        <title>Description of novel taxa of the family Lachnospiraceae.</title>
        <authorList>
            <person name="Chaplin A.V."/>
            <person name="Sokolova S.R."/>
            <person name="Pikina A.P."/>
            <person name="Korzhanova M."/>
            <person name="Belova V."/>
            <person name="Korostin D."/>
            <person name="Efimov B.A."/>
        </authorList>
    </citation>
    <scope>NUCLEOTIDE SEQUENCE</scope>
    <source>
        <strain evidence="1">ASD5720</strain>
    </source>
</reference>
<dbReference type="Proteomes" id="UP000712157">
    <property type="component" value="Unassembled WGS sequence"/>
</dbReference>
<dbReference type="EMBL" id="JAHQCW010000016">
    <property type="protein sequence ID" value="MBU9737087.1"/>
    <property type="molecule type" value="Genomic_DNA"/>
</dbReference>
<evidence type="ECO:0000313" key="2">
    <source>
        <dbReference type="Proteomes" id="UP000712157"/>
    </source>
</evidence>
<name>A0A949NB15_9FIRM</name>
<organism evidence="1 2">
    <name type="scientific">Diplocloster agilis</name>
    <dbReference type="NCBI Taxonomy" id="2850323"/>
    <lineage>
        <taxon>Bacteria</taxon>
        <taxon>Bacillati</taxon>
        <taxon>Bacillota</taxon>
        <taxon>Clostridia</taxon>
        <taxon>Lachnospirales</taxon>
        <taxon>Lachnospiraceae</taxon>
        <taxon>Diplocloster</taxon>
    </lineage>
</organism>
<evidence type="ECO:0000313" key="1">
    <source>
        <dbReference type="EMBL" id="MBU9737087.1"/>
    </source>
</evidence>
<proteinExistence type="predicted"/>
<keyword evidence="2" id="KW-1185">Reference proteome</keyword>
<sequence>MNSAENYCIKMILKKDREPIRGKSPVYMFGKELLDEAANWVEIMTVTDDFMMMEGTSKDEEKIVHIGPDGHKGGPYPKWIHNADKTFFFYGTDPDHPEDLGAHVEFHLGEGEEEQILSFEEPRAVFVPKGLRHGPVYVNGFRKNLIIFSVLGAPSREDAGIVTDFDYVADEAKLSRK</sequence>